<comment type="caution">
    <text evidence="3">The sequence shown here is derived from an EMBL/GenBank/DDBJ whole genome shotgun (WGS) entry which is preliminary data.</text>
</comment>
<feature type="domain" description="DUF2061" evidence="2">
    <location>
        <begin position="120"/>
        <end position="170"/>
    </location>
</feature>
<evidence type="ECO:0000256" key="1">
    <source>
        <dbReference type="SAM" id="Phobius"/>
    </source>
</evidence>
<organism evidence="3 4">
    <name type="scientific">Brevundimonas lenta</name>
    <dbReference type="NCBI Taxonomy" id="424796"/>
    <lineage>
        <taxon>Bacteria</taxon>
        <taxon>Pseudomonadati</taxon>
        <taxon>Pseudomonadota</taxon>
        <taxon>Alphaproteobacteria</taxon>
        <taxon>Caulobacterales</taxon>
        <taxon>Caulobacteraceae</taxon>
        <taxon>Brevundimonas</taxon>
    </lineage>
</organism>
<protein>
    <submittedName>
        <fullName evidence="3">Putative membrane protein</fullName>
    </submittedName>
</protein>
<name>A0A7W6NPB8_9CAUL</name>
<keyword evidence="1" id="KW-0812">Transmembrane</keyword>
<dbReference type="InterPro" id="IPR018638">
    <property type="entry name" value="DUF2061_membrane"/>
</dbReference>
<reference evidence="3 4" key="1">
    <citation type="submission" date="2020-08" db="EMBL/GenBank/DDBJ databases">
        <title>Genomic Encyclopedia of Type Strains, Phase IV (KMG-IV): sequencing the most valuable type-strain genomes for metagenomic binning, comparative biology and taxonomic classification.</title>
        <authorList>
            <person name="Goeker M."/>
        </authorList>
    </citation>
    <scope>NUCLEOTIDE SEQUENCE [LARGE SCALE GENOMIC DNA]</scope>
    <source>
        <strain evidence="3 4">DSM 23960</strain>
    </source>
</reference>
<evidence type="ECO:0000313" key="4">
    <source>
        <dbReference type="Proteomes" id="UP000529946"/>
    </source>
</evidence>
<evidence type="ECO:0000313" key="3">
    <source>
        <dbReference type="EMBL" id="MBB4083265.1"/>
    </source>
</evidence>
<keyword evidence="1" id="KW-1133">Transmembrane helix</keyword>
<dbReference type="AlphaFoldDB" id="A0A7W6NPB8"/>
<sequence>MVRLLISTARRLALKIASYGVMHLVVAILVAFAITRDWRLALAVGVVEPFFQTIAYSIHDRVWHRVERRRMLSNVEEAAEAFTARLEVMTPEEQTRAHGHGHGHHGHSHALPRSFKQIALKTVTYGLMHFTVAVTVAYALTQNIRVALAIGITEPLVQTVFFTIHDRIWTRIEAKKAKRAADLAQA</sequence>
<dbReference type="RefSeq" id="WP_183204377.1">
    <property type="nucleotide sequence ID" value="NZ_BAAAER010000001.1"/>
</dbReference>
<dbReference type="Pfam" id="PF09834">
    <property type="entry name" value="DUF2061"/>
    <property type="match status" value="2"/>
</dbReference>
<feature type="transmembrane region" description="Helical" evidence="1">
    <location>
        <begin position="12"/>
        <end position="34"/>
    </location>
</feature>
<keyword evidence="4" id="KW-1185">Reference proteome</keyword>
<feature type="transmembrane region" description="Helical" evidence="1">
    <location>
        <begin position="118"/>
        <end position="140"/>
    </location>
</feature>
<feature type="domain" description="DUF2061" evidence="2">
    <location>
        <begin position="14"/>
        <end position="64"/>
    </location>
</feature>
<evidence type="ECO:0000259" key="2">
    <source>
        <dbReference type="Pfam" id="PF09834"/>
    </source>
</evidence>
<accession>A0A7W6NPB8</accession>
<proteinExistence type="predicted"/>
<dbReference type="EMBL" id="JACIDM010000002">
    <property type="protein sequence ID" value="MBB4083265.1"/>
    <property type="molecule type" value="Genomic_DNA"/>
</dbReference>
<gene>
    <name evidence="3" type="ORF">GGR12_002131</name>
</gene>
<keyword evidence="1" id="KW-0472">Membrane</keyword>
<dbReference type="Proteomes" id="UP000529946">
    <property type="component" value="Unassembled WGS sequence"/>
</dbReference>